<dbReference type="AlphaFoldDB" id="A0A0F9C6B6"/>
<protein>
    <submittedName>
        <fullName evidence="1">Uncharacterized protein</fullName>
    </submittedName>
</protein>
<evidence type="ECO:0000313" key="1">
    <source>
        <dbReference type="EMBL" id="KKK97989.1"/>
    </source>
</evidence>
<dbReference type="EMBL" id="LAZR01045811">
    <property type="protein sequence ID" value="KKK97989.1"/>
    <property type="molecule type" value="Genomic_DNA"/>
</dbReference>
<gene>
    <name evidence="1" type="ORF">LCGC14_2647260</name>
</gene>
<organism evidence="1">
    <name type="scientific">marine sediment metagenome</name>
    <dbReference type="NCBI Taxonomy" id="412755"/>
    <lineage>
        <taxon>unclassified sequences</taxon>
        <taxon>metagenomes</taxon>
        <taxon>ecological metagenomes</taxon>
    </lineage>
</organism>
<proteinExistence type="predicted"/>
<accession>A0A0F9C6B6</accession>
<reference evidence="1" key="1">
    <citation type="journal article" date="2015" name="Nature">
        <title>Complex archaea that bridge the gap between prokaryotes and eukaryotes.</title>
        <authorList>
            <person name="Spang A."/>
            <person name="Saw J.H."/>
            <person name="Jorgensen S.L."/>
            <person name="Zaremba-Niedzwiedzka K."/>
            <person name="Martijn J."/>
            <person name="Lind A.E."/>
            <person name="van Eijk R."/>
            <person name="Schleper C."/>
            <person name="Guy L."/>
            <person name="Ettema T.J."/>
        </authorList>
    </citation>
    <scope>NUCLEOTIDE SEQUENCE</scope>
</reference>
<name>A0A0F9C6B6_9ZZZZ</name>
<comment type="caution">
    <text evidence="1">The sequence shown here is derived from an EMBL/GenBank/DDBJ whole genome shotgun (WGS) entry which is preliminary data.</text>
</comment>
<feature type="non-terminal residue" evidence="1">
    <location>
        <position position="1"/>
    </location>
</feature>
<sequence>LASGEKNSRKNFEIFSAKKDI</sequence>